<feature type="compositionally biased region" description="Basic residues" evidence="1">
    <location>
        <begin position="649"/>
        <end position="661"/>
    </location>
</feature>
<feature type="compositionally biased region" description="Basic residues" evidence="1">
    <location>
        <begin position="751"/>
        <end position="762"/>
    </location>
</feature>
<dbReference type="OrthoDB" id="10018631at2759"/>
<feature type="region of interest" description="Disordered" evidence="1">
    <location>
        <begin position="521"/>
        <end position="549"/>
    </location>
</feature>
<sequence>MLKQQATTVSDILPLRRLESSINSTPEPDASQILSPVTTISATAPIGIQICWLMPDCDAHIIDLLFSNQSKCSGGPIEEQMIYKHMGVASVVYRNKSTAINVMMHGSVTFHNFEFHTRLLTRAVDTRVIYFFNLSQEDEDRVKLYIDVVSPPENKLQIQFYDSKITGDKHLGALVRYENDIDFPQVVKNIASRPRCQNRLVKYKQLYKPETLLIEYDDDKSVEDWLSHPFPTSIHAQLIYIDIYTEKEFNGYLQRRLQEIKSKSEEIHVKQDVQLPKEQIEICSSSLSKSTVLEVKPLPTVIIDSEPQSKSNVKNNHEKSIIRSTVQSRIEIIPDQNAVLKKTIAFLPEEKKEVKIEPNKQSLKTVTQIASTTQPEKIQNSNIDISQHAKETIKPPLYTQQKPSKVLDKQNHNISQKAVELPANKITQNGKTAVAVSDMLTKSVQQSQTKKQLDIVVKTQPPVNSQTENDSIQKPVKMLTKPSAQSNPAGMTTIATGKDDTIPSAMKRLCTDLETNHIEKKHDISTTNGDDNQHVFTNESSDGDSDDTEFQKCISTSRLPTHIEMQQYHVNEDEFEAPSTFLFGDDYSVSIKNQKLANAYVKYTQCRAEHLLISKPMKICSVVKATTTTTSKIPFVVTNQEKPEEQKQKKQKKRIKKRKKAQQQQTALEKSTDKHSEVENNDDDEVDVLSNHNEQENNSTDMLRVKFTHNMKAVVIVDPVIQQDLEDNTDQGEWQNVPSKKTNVKLVQGQRKQKLNTRKKKK</sequence>
<gene>
    <name evidence="3" type="ORF">GPM918_LOCUS31171</name>
    <name evidence="2" type="ORF">OVA965_LOCUS9140</name>
    <name evidence="5" type="ORF">SRO942_LOCUS31805</name>
    <name evidence="4" type="ORF">TMI583_LOCUS9136</name>
</gene>
<protein>
    <submittedName>
        <fullName evidence="3">Uncharacterized protein</fullName>
    </submittedName>
</protein>
<proteinExistence type="predicted"/>
<comment type="caution">
    <text evidence="3">The sequence shown here is derived from an EMBL/GenBank/DDBJ whole genome shotgun (WGS) entry which is preliminary data.</text>
</comment>
<reference evidence="3" key="1">
    <citation type="submission" date="2021-02" db="EMBL/GenBank/DDBJ databases">
        <authorList>
            <person name="Nowell W R."/>
        </authorList>
    </citation>
    <scope>NUCLEOTIDE SEQUENCE</scope>
</reference>
<keyword evidence="6" id="KW-1185">Reference proteome</keyword>
<dbReference type="Proteomes" id="UP000681722">
    <property type="component" value="Unassembled WGS sequence"/>
</dbReference>
<accession>A0A815HV11</accession>
<dbReference type="AlphaFoldDB" id="A0A815HV11"/>
<dbReference type="EMBL" id="CAJOBA010003190">
    <property type="protein sequence ID" value="CAF3673477.1"/>
    <property type="molecule type" value="Genomic_DNA"/>
</dbReference>
<dbReference type="EMBL" id="CAJNOK010003189">
    <property type="protein sequence ID" value="CAF0891237.1"/>
    <property type="molecule type" value="Genomic_DNA"/>
</dbReference>
<dbReference type="Proteomes" id="UP000677228">
    <property type="component" value="Unassembled WGS sequence"/>
</dbReference>
<name>A0A815HV11_9BILA</name>
<organism evidence="3 6">
    <name type="scientific">Didymodactylos carnosus</name>
    <dbReference type="NCBI Taxonomy" id="1234261"/>
    <lineage>
        <taxon>Eukaryota</taxon>
        <taxon>Metazoa</taxon>
        <taxon>Spiralia</taxon>
        <taxon>Gnathifera</taxon>
        <taxon>Rotifera</taxon>
        <taxon>Eurotatoria</taxon>
        <taxon>Bdelloidea</taxon>
        <taxon>Philodinida</taxon>
        <taxon>Philodinidae</taxon>
        <taxon>Didymodactylos</taxon>
    </lineage>
</organism>
<evidence type="ECO:0000313" key="6">
    <source>
        <dbReference type="Proteomes" id="UP000663829"/>
    </source>
</evidence>
<feature type="compositionally biased region" description="Polar residues" evidence="1">
    <location>
        <begin position="731"/>
        <end position="741"/>
    </location>
</feature>
<dbReference type="Proteomes" id="UP000682733">
    <property type="component" value="Unassembled WGS sequence"/>
</dbReference>
<evidence type="ECO:0000313" key="2">
    <source>
        <dbReference type="EMBL" id="CAF0891237.1"/>
    </source>
</evidence>
<dbReference type="EMBL" id="CAJOBC010067299">
    <property type="protein sequence ID" value="CAF4230787.1"/>
    <property type="molecule type" value="Genomic_DNA"/>
</dbReference>
<feature type="region of interest" description="Disordered" evidence="1">
    <location>
        <begin position="727"/>
        <end position="762"/>
    </location>
</feature>
<evidence type="ECO:0000313" key="4">
    <source>
        <dbReference type="EMBL" id="CAF3673477.1"/>
    </source>
</evidence>
<evidence type="ECO:0000313" key="5">
    <source>
        <dbReference type="EMBL" id="CAF4230787.1"/>
    </source>
</evidence>
<dbReference type="EMBL" id="CAJNOQ010015169">
    <property type="protein sequence ID" value="CAF1356627.1"/>
    <property type="molecule type" value="Genomic_DNA"/>
</dbReference>
<feature type="region of interest" description="Disordered" evidence="1">
    <location>
        <begin position="640"/>
        <end position="684"/>
    </location>
</feature>
<dbReference type="Proteomes" id="UP000663829">
    <property type="component" value="Unassembled WGS sequence"/>
</dbReference>
<feature type="compositionally biased region" description="Polar residues" evidence="1">
    <location>
        <begin position="525"/>
        <end position="540"/>
    </location>
</feature>
<evidence type="ECO:0000256" key="1">
    <source>
        <dbReference type="SAM" id="MobiDB-lite"/>
    </source>
</evidence>
<evidence type="ECO:0000313" key="3">
    <source>
        <dbReference type="EMBL" id="CAF1356627.1"/>
    </source>
</evidence>